<evidence type="ECO:0000313" key="5">
    <source>
        <dbReference type="Proteomes" id="UP000325255"/>
    </source>
</evidence>
<dbReference type="InterPro" id="IPR031100">
    <property type="entry name" value="LOG_fam"/>
</dbReference>
<dbReference type="NCBIfam" id="TIGR00730">
    <property type="entry name" value="Rossman fold protein, TIGR00730 family"/>
    <property type="match status" value="1"/>
</dbReference>
<proteinExistence type="inferred from homology"/>
<dbReference type="SUPFAM" id="SSF102405">
    <property type="entry name" value="MCP/YpsA-like"/>
    <property type="match status" value="1"/>
</dbReference>
<dbReference type="InterPro" id="IPR005269">
    <property type="entry name" value="LOG"/>
</dbReference>
<gene>
    <name evidence="4" type="ORF">F1189_09760</name>
</gene>
<dbReference type="AlphaFoldDB" id="A0A5M6IW55"/>
<dbReference type="OrthoDB" id="9801098at2"/>
<dbReference type="PANTHER" id="PTHR31223">
    <property type="entry name" value="LOG FAMILY PROTEIN YJL055W"/>
    <property type="match status" value="1"/>
</dbReference>
<dbReference type="GO" id="GO:0009691">
    <property type="term" value="P:cytokinin biosynthetic process"/>
    <property type="evidence" value="ECO:0007669"/>
    <property type="project" value="UniProtKB-UniRule"/>
</dbReference>
<evidence type="ECO:0000313" key="4">
    <source>
        <dbReference type="EMBL" id="KAA5612451.1"/>
    </source>
</evidence>
<evidence type="ECO:0000256" key="1">
    <source>
        <dbReference type="ARBA" id="ARBA00000274"/>
    </source>
</evidence>
<dbReference type="GO" id="GO:0005829">
    <property type="term" value="C:cytosol"/>
    <property type="evidence" value="ECO:0007669"/>
    <property type="project" value="TreeGrafter"/>
</dbReference>
<name>A0A5M6IW55_9PROT</name>
<accession>A0A5M6IW55</accession>
<dbReference type="Proteomes" id="UP000325255">
    <property type="component" value="Unassembled WGS sequence"/>
</dbReference>
<dbReference type="EC" id="3.2.2.n1" evidence="3"/>
<sequence>MPDIHAVAVFCGAHPGNAPIFHDAATELGRALARAGMRLVYGGGRVGLMGAVADGAISQGGHVIGVIPEFLTRWEVAHDGVAELIVTDSMHSRKTRMFELSDAFVSLPGGLGTLDETIEILTWRQLRLHDKPILICNVAGSAEPLVAAVDAAIAAGFAKPDVRELFELVDGVAATVERLEHLNAARGGAAALL</sequence>
<dbReference type="Pfam" id="PF03641">
    <property type="entry name" value="Lysine_decarbox"/>
    <property type="match status" value="1"/>
</dbReference>
<dbReference type="RefSeq" id="WP_150040550.1">
    <property type="nucleotide sequence ID" value="NZ_OW485601.1"/>
</dbReference>
<protein>
    <recommendedName>
        <fullName evidence="3">Cytokinin riboside 5'-monophosphate phosphoribohydrolase</fullName>
        <ecNumber evidence="3">3.2.2.n1</ecNumber>
    </recommendedName>
</protein>
<evidence type="ECO:0000256" key="2">
    <source>
        <dbReference type="ARBA" id="ARBA00006763"/>
    </source>
</evidence>
<organism evidence="4 5">
    <name type="scientific">Rhodovastum atsumiense</name>
    <dbReference type="NCBI Taxonomy" id="504468"/>
    <lineage>
        <taxon>Bacteria</taxon>
        <taxon>Pseudomonadati</taxon>
        <taxon>Pseudomonadota</taxon>
        <taxon>Alphaproteobacteria</taxon>
        <taxon>Acetobacterales</taxon>
        <taxon>Acetobacteraceae</taxon>
        <taxon>Rhodovastum</taxon>
    </lineage>
</organism>
<dbReference type="PANTHER" id="PTHR31223:SF70">
    <property type="entry name" value="LOG FAMILY PROTEIN YJL055W"/>
    <property type="match status" value="1"/>
</dbReference>
<keyword evidence="5" id="KW-1185">Reference proteome</keyword>
<comment type="catalytic activity">
    <reaction evidence="1">
        <text>AMP + H2O = D-ribose 5-phosphate + adenine</text>
        <dbReference type="Rhea" id="RHEA:20129"/>
        <dbReference type="ChEBI" id="CHEBI:15377"/>
        <dbReference type="ChEBI" id="CHEBI:16708"/>
        <dbReference type="ChEBI" id="CHEBI:78346"/>
        <dbReference type="ChEBI" id="CHEBI:456215"/>
        <dbReference type="EC" id="3.2.2.4"/>
    </reaction>
</comment>
<comment type="similarity">
    <text evidence="2 3">Belongs to the LOG family.</text>
</comment>
<reference evidence="4 5" key="1">
    <citation type="submission" date="2019-09" db="EMBL/GenBank/DDBJ databases">
        <title>Genome sequence of Rhodovastum atsumiense, a diverse member of the Acetobacteraceae family of non-sulfur purple photosynthetic bacteria.</title>
        <authorList>
            <person name="Meyer T."/>
            <person name="Kyndt J."/>
        </authorList>
    </citation>
    <scope>NUCLEOTIDE SEQUENCE [LARGE SCALE GENOMIC DNA]</scope>
    <source>
        <strain evidence="4 5">DSM 21279</strain>
    </source>
</reference>
<keyword evidence="3" id="KW-0203">Cytokinin biosynthesis</keyword>
<keyword evidence="3" id="KW-0378">Hydrolase</keyword>
<dbReference type="Gene3D" id="3.40.50.450">
    <property type="match status" value="1"/>
</dbReference>
<comment type="caution">
    <text evidence="4">The sequence shown here is derived from an EMBL/GenBank/DDBJ whole genome shotgun (WGS) entry which is preliminary data.</text>
</comment>
<dbReference type="GO" id="GO:0008714">
    <property type="term" value="F:AMP nucleosidase activity"/>
    <property type="evidence" value="ECO:0007669"/>
    <property type="project" value="UniProtKB-EC"/>
</dbReference>
<evidence type="ECO:0000256" key="3">
    <source>
        <dbReference type="RuleBase" id="RU363015"/>
    </source>
</evidence>
<dbReference type="EMBL" id="VWPK01000012">
    <property type="protein sequence ID" value="KAA5612451.1"/>
    <property type="molecule type" value="Genomic_DNA"/>
</dbReference>